<evidence type="ECO:0000313" key="5">
    <source>
        <dbReference type="Proteomes" id="UP001273166"/>
    </source>
</evidence>
<dbReference type="PANTHER" id="PTHR47942:SF105">
    <property type="entry name" value="ATPASE EXPRESSION PROTEIN 3"/>
    <property type="match status" value="1"/>
</dbReference>
<dbReference type="Pfam" id="PF13041">
    <property type="entry name" value="PPR_2"/>
    <property type="match status" value="1"/>
</dbReference>
<reference evidence="4" key="2">
    <citation type="submission" date="2023-06" db="EMBL/GenBank/DDBJ databases">
        <authorList>
            <consortium name="Lawrence Berkeley National Laboratory"/>
            <person name="Mondo S.J."/>
            <person name="Hensen N."/>
            <person name="Bonometti L."/>
            <person name="Westerberg I."/>
            <person name="Brannstrom I.O."/>
            <person name="Guillou S."/>
            <person name="Cros-Aarteil S."/>
            <person name="Calhoun S."/>
            <person name="Haridas S."/>
            <person name="Kuo A."/>
            <person name="Pangilinan J."/>
            <person name="Riley R."/>
            <person name="Labutti K."/>
            <person name="Andreopoulos B."/>
            <person name="Lipzen A."/>
            <person name="Chen C."/>
            <person name="Yanf M."/>
            <person name="Daum C."/>
            <person name="Ng V."/>
            <person name="Clum A."/>
            <person name="Steindorff A."/>
            <person name="Ohm R."/>
            <person name="Martin F."/>
            <person name="Silar P."/>
            <person name="Natvig D."/>
            <person name="Lalanne C."/>
            <person name="Gautier V."/>
            <person name="Ament-Velasquez S.L."/>
            <person name="Kruys A."/>
            <person name="Hutchinson M.I."/>
            <person name="Powell A.J."/>
            <person name="Barry K."/>
            <person name="Miller A.N."/>
            <person name="Grigoriev I.V."/>
            <person name="Debuchy R."/>
            <person name="Gladieux P."/>
            <person name="Thoren M.H."/>
            <person name="Johannesson H."/>
        </authorList>
    </citation>
    <scope>NUCLEOTIDE SEQUENCE</scope>
    <source>
        <strain evidence="4">CBS 333.67</strain>
    </source>
</reference>
<dbReference type="PANTHER" id="PTHR47942">
    <property type="entry name" value="TETRATRICOPEPTIDE REPEAT (TPR)-LIKE SUPERFAMILY PROTEIN-RELATED"/>
    <property type="match status" value="1"/>
</dbReference>
<proteinExistence type="predicted"/>
<comment type="caution">
    <text evidence="4">The sequence shown here is derived from an EMBL/GenBank/DDBJ whole genome shotgun (WGS) entry which is preliminary data.</text>
</comment>
<evidence type="ECO:0000256" key="1">
    <source>
        <dbReference type="ARBA" id="ARBA00022737"/>
    </source>
</evidence>
<organism evidence="4 5">
    <name type="scientific">Chaetomium strumarium</name>
    <dbReference type="NCBI Taxonomy" id="1170767"/>
    <lineage>
        <taxon>Eukaryota</taxon>
        <taxon>Fungi</taxon>
        <taxon>Dikarya</taxon>
        <taxon>Ascomycota</taxon>
        <taxon>Pezizomycotina</taxon>
        <taxon>Sordariomycetes</taxon>
        <taxon>Sordariomycetidae</taxon>
        <taxon>Sordariales</taxon>
        <taxon>Chaetomiaceae</taxon>
        <taxon>Chaetomium</taxon>
    </lineage>
</organism>
<protein>
    <recommendedName>
        <fullName evidence="6">Pentatricopeptide repeat protein</fullName>
    </recommendedName>
</protein>
<dbReference type="EMBL" id="JAUDZG010000008">
    <property type="protein sequence ID" value="KAK3301611.1"/>
    <property type="molecule type" value="Genomic_DNA"/>
</dbReference>
<evidence type="ECO:0000313" key="4">
    <source>
        <dbReference type="EMBL" id="KAK3301611.1"/>
    </source>
</evidence>
<dbReference type="InterPro" id="IPR051222">
    <property type="entry name" value="PPR/CCM1_RNA-binding"/>
</dbReference>
<evidence type="ECO:0000256" key="2">
    <source>
        <dbReference type="PROSITE-ProRule" id="PRU00708"/>
    </source>
</evidence>
<dbReference type="RefSeq" id="XP_062717391.1">
    <property type="nucleotide sequence ID" value="XM_062870046.1"/>
</dbReference>
<dbReference type="NCBIfam" id="TIGR00756">
    <property type="entry name" value="PPR"/>
    <property type="match status" value="1"/>
</dbReference>
<feature type="compositionally biased region" description="Basic and acidic residues" evidence="3">
    <location>
        <begin position="403"/>
        <end position="415"/>
    </location>
</feature>
<feature type="repeat" description="PPR" evidence="2">
    <location>
        <begin position="156"/>
        <end position="190"/>
    </location>
</feature>
<dbReference type="InterPro" id="IPR011990">
    <property type="entry name" value="TPR-like_helical_dom_sf"/>
</dbReference>
<dbReference type="Gene3D" id="1.25.40.10">
    <property type="entry name" value="Tetratricopeptide repeat domain"/>
    <property type="match status" value="1"/>
</dbReference>
<keyword evidence="5" id="KW-1185">Reference proteome</keyword>
<gene>
    <name evidence="4" type="ORF">B0T15DRAFT_544127</name>
</gene>
<dbReference type="GeneID" id="87888875"/>
<feature type="compositionally biased region" description="Low complexity" evidence="3">
    <location>
        <begin position="382"/>
        <end position="393"/>
    </location>
</feature>
<feature type="region of interest" description="Disordered" evidence="3">
    <location>
        <begin position="364"/>
        <end position="415"/>
    </location>
</feature>
<sequence>MFVCRACLRSFTGIGTAPVALRTLNLPRRTAGLVYTKRRTYHGKVGRRGVQADQVQTDIRSALAKPPPPERERETASNNQPAAHDEEELEYEAAVANKDSLGKQKYEQKLEATVRKQLEHFTDPFHIANYVDTALQKGRFDEALLMARRASRNKKVEVTWNHLIDYQMKNRRLHAAVKLYNEMKKRGQVPNAKTYTIIFRGCAESVHPRLAVAEATRIYNFMNRQGALKPNTIHMNAVLEVCSRAADLDSLFTVLSTCNEGLRAPDAHTYTIVFNALRHDSLKTKNTAQLALVDAEVKREVEKNIQKARAIWADVVARWRSAKIVIDEDLVVAMGRNLTLGDYKDNESILDLVWQTMKIPRLDQDRSRPALPTKPDPKTAAENDAAAGTSATADSPESEQQELDTKDMSPKARKELAASTADKAPLYATPGNKTLSLILVALGTARKTSSTSKYWDYFVRDLGCKPDPDNYYRYLGALVAGHNSAQVAALIEAMPAEMMIGANFRTAFRACINDWASPKAFENACRIFDVMTKTQRYADPLAVRLFLHVARGNTRHFHERMEKDPEGGKAALGEQLVKAIDRVWEPLRILEAAMSYPVPDMTTTSPEDEMAKKRGDMQEIMATVRRAISTIDKVTFEQLVTHRKTVKLLLTRRSILQRLVQRYIVKLYPDGPPPEEKKRDGDMYDDLDDSRDFQTDSVRGGV</sequence>
<feature type="region of interest" description="Disordered" evidence="3">
    <location>
        <begin position="670"/>
        <end position="702"/>
    </location>
</feature>
<feature type="region of interest" description="Disordered" evidence="3">
    <location>
        <begin position="45"/>
        <end position="90"/>
    </location>
</feature>
<dbReference type="AlphaFoldDB" id="A0AAJ0GKH4"/>
<evidence type="ECO:0000256" key="3">
    <source>
        <dbReference type="SAM" id="MobiDB-lite"/>
    </source>
</evidence>
<keyword evidence="1" id="KW-0677">Repeat</keyword>
<dbReference type="Proteomes" id="UP001273166">
    <property type="component" value="Unassembled WGS sequence"/>
</dbReference>
<reference evidence="4" key="1">
    <citation type="journal article" date="2023" name="Mol. Phylogenet. Evol.">
        <title>Genome-scale phylogeny and comparative genomics of the fungal order Sordariales.</title>
        <authorList>
            <person name="Hensen N."/>
            <person name="Bonometti L."/>
            <person name="Westerberg I."/>
            <person name="Brannstrom I.O."/>
            <person name="Guillou S."/>
            <person name="Cros-Aarteil S."/>
            <person name="Calhoun S."/>
            <person name="Haridas S."/>
            <person name="Kuo A."/>
            <person name="Mondo S."/>
            <person name="Pangilinan J."/>
            <person name="Riley R."/>
            <person name="LaButti K."/>
            <person name="Andreopoulos B."/>
            <person name="Lipzen A."/>
            <person name="Chen C."/>
            <person name="Yan M."/>
            <person name="Daum C."/>
            <person name="Ng V."/>
            <person name="Clum A."/>
            <person name="Steindorff A."/>
            <person name="Ohm R.A."/>
            <person name="Martin F."/>
            <person name="Silar P."/>
            <person name="Natvig D.O."/>
            <person name="Lalanne C."/>
            <person name="Gautier V."/>
            <person name="Ament-Velasquez S.L."/>
            <person name="Kruys A."/>
            <person name="Hutchinson M.I."/>
            <person name="Powell A.J."/>
            <person name="Barry K."/>
            <person name="Miller A.N."/>
            <person name="Grigoriev I.V."/>
            <person name="Debuchy R."/>
            <person name="Gladieux P."/>
            <person name="Hiltunen Thoren M."/>
            <person name="Johannesson H."/>
        </authorList>
    </citation>
    <scope>NUCLEOTIDE SEQUENCE</scope>
    <source>
        <strain evidence="4">CBS 333.67</strain>
    </source>
</reference>
<dbReference type="PROSITE" id="PS51375">
    <property type="entry name" value="PPR"/>
    <property type="match status" value="1"/>
</dbReference>
<dbReference type="InterPro" id="IPR002885">
    <property type="entry name" value="PPR_rpt"/>
</dbReference>
<name>A0AAJ0GKH4_9PEZI</name>
<evidence type="ECO:0008006" key="6">
    <source>
        <dbReference type="Google" id="ProtNLM"/>
    </source>
</evidence>
<accession>A0AAJ0GKH4</accession>